<dbReference type="InterPro" id="IPR014175">
    <property type="entry name" value="CHP02808"/>
</dbReference>
<reference evidence="3" key="1">
    <citation type="journal article" date="2019" name="Int. J. Syst. Evol. Microbiol.">
        <title>The Global Catalogue of Microorganisms (GCM) 10K type strain sequencing project: providing services to taxonomists for standard genome sequencing and annotation.</title>
        <authorList>
            <consortium name="The Broad Institute Genomics Platform"/>
            <consortium name="The Broad Institute Genome Sequencing Center for Infectious Disease"/>
            <person name="Wu L."/>
            <person name="Ma J."/>
        </authorList>
    </citation>
    <scope>NUCLEOTIDE SEQUENCE [LARGE SCALE GENOMIC DNA]</scope>
    <source>
        <strain evidence="3">JCM 17110</strain>
    </source>
</reference>
<evidence type="ECO:0008006" key="4">
    <source>
        <dbReference type="Google" id="ProtNLM"/>
    </source>
</evidence>
<name>A0ABP6V3B0_9GAMM</name>
<keyword evidence="1" id="KW-0472">Membrane</keyword>
<feature type="transmembrane region" description="Helical" evidence="1">
    <location>
        <begin position="12"/>
        <end position="39"/>
    </location>
</feature>
<gene>
    <name evidence="2" type="ORF">GCM10022394_03980</name>
</gene>
<dbReference type="Pfam" id="PF09574">
    <property type="entry name" value="DUF2374"/>
    <property type="match status" value="1"/>
</dbReference>
<protein>
    <recommendedName>
        <fullName evidence="4">TIGR02808 family protein</fullName>
    </recommendedName>
</protein>
<proteinExistence type="predicted"/>
<dbReference type="RefSeq" id="WP_344954209.1">
    <property type="nucleotide sequence ID" value="NZ_BAABCX010000001.1"/>
</dbReference>
<dbReference type="Proteomes" id="UP001500795">
    <property type="component" value="Unassembled WGS sequence"/>
</dbReference>
<keyword evidence="3" id="KW-1185">Reference proteome</keyword>
<evidence type="ECO:0000256" key="1">
    <source>
        <dbReference type="SAM" id="Phobius"/>
    </source>
</evidence>
<evidence type="ECO:0000313" key="3">
    <source>
        <dbReference type="Proteomes" id="UP001500795"/>
    </source>
</evidence>
<comment type="caution">
    <text evidence="2">The sequence shown here is derived from an EMBL/GenBank/DDBJ whole genome shotgun (WGS) entry which is preliminary data.</text>
</comment>
<dbReference type="EMBL" id="BAABCX010000001">
    <property type="protein sequence ID" value="GAA3528020.1"/>
    <property type="molecule type" value="Genomic_DNA"/>
</dbReference>
<sequence length="57" mass="6403">MSALEKLIWNVLGYAAMPVIFLIGFIGVAVFTCLVLLWLDTSKQTSRWFVDPDQAGR</sequence>
<dbReference type="NCBIfam" id="TIGR02808">
    <property type="entry name" value="short_TIGR02808"/>
    <property type="match status" value="1"/>
</dbReference>
<evidence type="ECO:0000313" key="2">
    <source>
        <dbReference type="EMBL" id="GAA3528020.1"/>
    </source>
</evidence>
<keyword evidence="1" id="KW-1133">Transmembrane helix</keyword>
<keyword evidence="1" id="KW-0812">Transmembrane</keyword>
<organism evidence="2 3">
    <name type="scientific">Zobellella aerophila</name>
    <dbReference type="NCBI Taxonomy" id="870480"/>
    <lineage>
        <taxon>Bacteria</taxon>
        <taxon>Pseudomonadati</taxon>
        <taxon>Pseudomonadota</taxon>
        <taxon>Gammaproteobacteria</taxon>
        <taxon>Aeromonadales</taxon>
        <taxon>Aeromonadaceae</taxon>
        <taxon>Zobellella</taxon>
    </lineage>
</organism>
<accession>A0ABP6V3B0</accession>